<evidence type="ECO:0000256" key="3">
    <source>
        <dbReference type="ARBA" id="ARBA00022840"/>
    </source>
</evidence>
<dbReference type="InterPro" id="IPR030921">
    <property type="entry name" value="LPS_export_LptB"/>
</dbReference>
<dbReference type="Proteomes" id="UP000320184">
    <property type="component" value="Unassembled WGS sequence"/>
</dbReference>
<reference evidence="5 6" key="1">
    <citation type="journal article" date="2019" name="Nat. Microbiol.">
        <title>Mediterranean grassland soil C-N compound turnover is dependent on rainfall and depth, and is mediated by genomically divergent microorganisms.</title>
        <authorList>
            <person name="Diamond S."/>
            <person name="Andeer P.F."/>
            <person name="Li Z."/>
            <person name="Crits-Christoph A."/>
            <person name="Burstein D."/>
            <person name="Anantharaman K."/>
            <person name="Lane K.R."/>
            <person name="Thomas B.C."/>
            <person name="Pan C."/>
            <person name="Northen T.R."/>
            <person name="Banfield J.F."/>
        </authorList>
    </citation>
    <scope>NUCLEOTIDE SEQUENCE [LARGE SCALE GENOMIC DNA]</scope>
    <source>
        <strain evidence="5">WS_3</strain>
    </source>
</reference>
<dbReference type="AlphaFoldDB" id="A0A538SIE4"/>
<dbReference type="Pfam" id="PF00005">
    <property type="entry name" value="ABC_tran"/>
    <property type="match status" value="1"/>
</dbReference>
<dbReference type="PANTHER" id="PTHR45772">
    <property type="entry name" value="CONSERVED COMPONENT OF ABC TRANSPORTER FOR NATURAL AMINO ACIDS-RELATED"/>
    <property type="match status" value="1"/>
</dbReference>
<dbReference type="FunFam" id="3.40.50.300:FF:000151">
    <property type="entry name" value="Lipopolysaccharide ABC transporter ATP-binding protein"/>
    <property type="match status" value="1"/>
</dbReference>
<keyword evidence="2" id="KW-0547">Nucleotide-binding</keyword>
<keyword evidence="3 5" id="KW-0067">ATP-binding</keyword>
<dbReference type="CDD" id="cd03218">
    <property type="entry name" value="ABC_YhbG"/>
    <property type="match status" value="1"/>
</dbReference>
<evidence type="ECO:0000256" key="1">
    <source>
        <dbReference type="ARBA" id="ARBA00022448"/>
    </source>
</evidence>
<dbReference type="Gene3D" id="3.40.50.300">
    <property type="entry name" value="P-loop containing nucleotide triphosphate hydrolases"/>
    <property type="match status" value="1"/>
</dbReference>
<dbReference type="GO" id="GO:0043190">
    <property type="term" value="C:ATP-binding cassette (ABC) transporter complex"/>
    <property type="evidence" value="ECO:0007669"/>
    <property type="project" value="InterPro"/>
</dbReference>
<dbReference type="SUPFAM" id="SSF52540">
    <property type="entry name" value="P-loop containing nucleoside triphosphate hydrolases"/>
    <property type="match status" value="1"/>
</dbReference>
<dbReference type="InterPro" id="IPR003439">
    <property type="entry name" value="ABC_transporter-like_ATP-bd"/>
</dbReference>
<name>A0A538SIE4_UNCEI</name>
<dbReference type="GO" id="GO:0055085">
    <property type="term" value="P:transmembrane transport"/>
    <property type="evidence" value="ECO:0007669"/>
    <property type="project" value="InterPro"/>
</dbReference>
<dbReference type="InterPro" id="IPR003593">
    <property type="entry name" value="AAA+_ATPase"/>
</dbReference>
<organism evidence="5 6">
    <name type="scientific">Eiseniibacteriota bacterium</name>
    <dbReference type="NCBI Taxonomy" id="2212470"/>
    <lineage>
        <taxon>Bacteria</taxon>
        <taxon>Candidatus Eiseniibacteriota</taxon>
    </lineage>
</organism>
<evidence type="ECO:0000256" key="2">
    <source>
        <dbReference type="ARBA" id="ARBA00022741"/>
    </source>
</evidence>
<keyword evidence="1" id="KW-0813">Transport</keyword>
<dbReference type="InterPro" id="IPR027417">
    <property type="entry name" value="P-loop_NTPase"/>
</dbReference>
<dbReference type="EMBL" id="VBOT01000080">
    <property type="protein sequence ID" value="TMQ51135.1"/>
    <property type="molecule type" value="Genomic_DNA"/>
</dbReference>
<dbReference type="GO" id="GO:0016887">
    <property type="term" value="F:ATP hydrolysis activity"/>
    <property type="evidence" value="ECO:0007669"/>
    <property type="project" value="InterPro"/>
</dbReference>
<dbReference type="PROSITE" id="PS50893">
    <property type="entry name" value="ABC_TRANSPORTER_2"/>
    <property type="match status" value="1"/>
</dbReference>
<dbReference type="NCBIfam" id="TIGR04406">
    <property type="entry name" value="LPS_export_lptB"/>
    <property type="match status" value="1"/>
</dbReference>
<protein>
    <submittedName>
        <fullName evidence="5">LPS export ABC transporter ATP-binding protein</fullName>
    </submittedName>
</protein>
<proteinExistence type="predicted"/>
<evidence type="ECO:0000313" key="5">
    <source>
        <dbReference type="EMBL" id="TMQ51135.1"/>
    </source>
</evidence>
<feature type="domain" description="ABC transporter" evidence="4">
    <location>
        <begin position="14"/>
        <end position="246"/>
    </location>
</feature>
<dbReference type="InterPro" id="IPR051120">
    <property type="entry name" value="ABC_AA/LPS_Transport"/>
</dbReference>
<gene>
    <name evidence="5" type="primary">lptB</name>
    <name evidence="5" type="ORF">E6K73_06690</name>
</gene>
<evidence type="ECO:0000259" key="4">
    <source>
        <dbReference type="PROSITE" id="PS50893"/>
    </source>
</evidence>
<sequence length="250" mass="28176">MNETPSVTPIAEGLVTEDLVRYYGQWPVVSEVSLSVHRGEVVGLLGPNGAGKTTSFYMIVGLLRPTRGRITMDGADITFEPVYRRARMGIGYLAQEPSVFRRLTVRDNVMAVLETMSLTRQERVDRLVQLLEELNLTHLAGRQASKLSGGERRRVEITRALARQPSYMLLDEPFVGIDPIAVSEIQDIVARLRDRGLGVLITDHNVRETLRITDRAYIMHQGRILMQGTAEELARDSRAREIYLGERFSL</sequence>
<accession>A0A538SIE4</accession>
<comment type="caution">
    <text evidence="5">The sequence shown here is derived from an EMBL/GenBank/DDBJ whole genome shotgun (WGS) entry which is preliminary data.</text>
</comment>
<dbReference type="SMART" id="SM00382">
    <property type="entry name" value="AAA"/>
    <property type="match status" value="1"/>
</dbReference>
<dbReference type="GO" id="GO:0005524">
    <property type="term" value="F:ATP binding"/>
    <property type="evidence" value="ECO:0007669"/>
    <property type="project" value="UniProtKB-KW"/>
</dbReference>
<evidence type="ECO:0000313" key="6">
    <source>
        <dbReference type="Proteomes" id="UP000320184"/>
    </source>
</evidence>
<dbReference type="PANTHER" id="PTHR45772:SF10">
    <property type="entry name" value="LIPOPOLYSACCHARIDE EXPORT SYSTEM ATP-BINDING PROTEIN LPTB"/>
    <property type="match status" value="1"/>
</dbReference>